<gene>
    <name evidence="1" type="ORF">MNBD_PLANCTO02-2166</name>
</gene>
<feature type="non-terminal residue" evidence="1">
    <location>
        <position position="1"/>
    </location>
</feature>
<dbReference type="EMBL" id="UOGL01000358">
    <property type="protein sequence ID" value="VAX39680.1"/>
    <property type="molecule type" value="Genomic_DNA"/>
</dbReference>
<dbReference type="SUPFAM" id="SSF54285">
    <property type="entry name" value="MoaD/ThiS"/>
    <property type="match status" value="1"/>
</dbReference>
<organism evidence="1">
    <name type="scientific">hydrothermal vent metagenome</name>
    <dbReference type="NCBI Taxonomy" id="652676"/>
    <lineage>
        <taxon>unclassified sequences</taxon>
        <taxon>metagenomes</taxon>
        <taxon>ecological metagenomes</taxon>
    </lineage>
</organism>
<reference evidence="1" key="1">
    <citation type="submission" date="2018-06" db="EMBL/GenBank/DDBJ databases">
        <authorList>
            <person name="Zhirakovskaya E."/>
        </authorList>
    </citation>
    <scope>NUCLEOTIDE SEQUENCE</scope>
</reference>
<accession>A0A3B1DWH6</accession>
<dbReference type="InterPro" id="IPR010035">
    <property type="entry name" value="Thi_S"/>
</dbReference>
<dbReference type="NCBIfam" id="TIGR01683">
    <property type="entry name" value="thiS"/>
    <property type="match status" value="1"/>
</dbReference>
<dbReference type="Gene3D" id="3.10.20.30">
    <property type="match status" value="1"/>
</dbReference>
<dbReference type="CDD" id="cd00565">
    <property type="entry name" value="Ubl_ThiS"/>
    <property type="match status" value="1"/>
</dbReference>
<dbReference type="InterPro" id="IPR012675">
    <property type="entry name" value="Beta-grasp_dom_sf"/>
</dbReference>
<dbReference type="InterPro" id="IPR003749">
    <property type="entry name" value="ThiS/MoaD-like"/>
</dbReference>
<sequence length="36" mass="4011">RLAAEVNREIVPKAEHSDFELHERDCIEIVHAIGGG</sequence>
<proteinExistence type="predicted"/>
<name>A0A3B1DWH6_9ZZZZ</name>
<evidence type="ECO:0000313" key="1">
    <source>
        <dbReference type="EMBL" id="VAX39680.1"/>
    </source>
</evidence>
<protein>
    <submittedName>
        <fullName evidence="1">Sulfur carrier protein ThiS</fullName>
    </submittedName>
</protein>
<dbReference type="InterPro" id="IPR016155">
    <property type="entry name" value="Mopterin_synth/thiamin_S_b"/>
</dbReference>
<dbReference type="AlphaFoldDB" id="A0A3B1DWH6"/>
<dbReference type="Pfam" id="PF02597">
    <property type="entry name" value="ThiS"/>
    <property type="match status" value="1"/>
</dbReference>